<dbReference type="CDD" id="cd03784">
    <property type="entry name" value="GT1_Gtf-like"/>
    <property type="match status" value="1"/>
</dbReference>
<dbReference type="PANTHER" id="PTHR48043:SF145">
    <property type="entry name" value="FI06409P-RELATED"/>
    <property type="match status" value="1"/>
</dbReference>
<dbReference type="OMA" id="RSHIVIF"/>
<accession>A0A7M7TGI7</accession>
<keyword evidence="3" id="KW-0808">Transferase</keyword>
<reference evidence="5" key="2">
    <citation type="submission" date="2021-01" db="UniProtKB">
        <authorList>
            <consortium name="EnsemblMetazoa"/>
        </authorList>
    </citation>
    <scope>IDENTIFICATION</scope>
</reference>
<evidence type="ECO:0000313" key="5">
    <source>
        <dbReference type="EnsemblMetazoa" id="XP_783874"/>
    </source>
</evidence>
<keyword evidence="4" id="KW-1133">Transmembrane helix</keyword>
<dbReference type="InterPro" id="IPR002213">
    <property type="entry name" value="UDP_glucos_trans"/>
</dbReference>
<comment type="similarity">
    <text evidence="1">Belongs to the UDP-glycosyltransferase family.</text>
</comment>
<dbReference type="EnsemblMetazoa" id="XM_778781">
    <property type="protein sequence ID" value="XP_783874"/>
    <property type="gene ID" value="LOC578623"/>
</dbReference>
<dbReference type="Gene3D" id="3.40.50.2000">
    <property type="entry name" value="Glycogen Phosphorylase B"/>
    <property type="match status" value="2"/>
</dbReference>
<dbReference type="Proteomes" id="UP000007110">
    <property type="component" value="Unassembled WGS sequence"/>
</dbReference>
<dbReference type="InterPro" id="IPR050271">
    <property type="entry name" value="UDP-glycosyltransferase"/>
</dbReference>
<keyword evidence="4" id="KW-0812">Transmembrane</keyword>
<dbReference type="Pfam" id="PF00201">
    <property type="entry name" value="UDPGT"/>
    <property type="match status" value="1"/>
</dbReference>
<dbReference type="GO" id="GO:0008194">
    <property type="term" value="F:UDP-glycosyltransferase activity"/>
    <property type="evidence" value="ECO:0000318"/>
    <property type="project" value="GO_Central"/>
</dbReference>
<name>A0A7M7TGI7_STRPU</name>
<dbReference type="GeneID" id="578623"/>
<reference evidence="6" key="1">
    <citation type="submission" date="2015-02" db="EMBL/GenBank/DDBJ databases">
        <title>Genome sequencing for Strongylocentrotus purpuratus.</title>
        <authorList>
            <person name="Murali S."/>
            <person name="Liu Y."/>
            <person name="Vee V."/>
            <person name="English A."/>
            <person name="Wang M."/>
            <person name="Skinner E."/>
            <person name="Han Y."/>
            <person name="Muzny D.M."/>
            <person name="Worley K.C."/>
            <person name="Gibbs R.A."/>
        </authorList>
    </citation>
    <scope>NUCLEOTIDE SEQUENCE</scope>
</reference>
<evidence type="ECO:0000256" key="3">
    <source>
        <dbReference type="ARBA" id="ARBA00022679"/>
    </source>
</evidence>
<keyword evidence="4" id="KW-0472">Membrane</keyword>
<sequence length="534" mass="59972">MEFRLACNARLLQLVFMTVFVSTAWSANIFISVTYGEGSHYLSTTAFGAELVKRGHNVTYLISNAYEHRAHHPQHSQLFHYEIFNHSVPVEKVYKRTSEIAALAFKTDFNTELMFSIQKWMNPLVKDCRAALSDHALLQRLRNANFDVTILDLTWSCSVLLSAYLRTPVILFNPLASQYDVFRDIAGTPFLPAVVPGSPFGSPQRMNFKQRVGSFLGTLLIAQMQFRFFVELYSPLRHEFGILEDQTLKDYVVKNTELVLTASDPAIDLTIPLPPSVIEVGGLLTRPAKPLDKDLDDFMNSSGDDGVIILSLGTYVKVMPQRLNDLFASVFAKLPQKVVWQLPDNSTTTLSPNIRTMGWLPQNDLLGHPKTKLFIYQGGNNGLYEALYHGVPTLVLPVFADQLCVASRVLEKGMGSYLDIHTLTAEGVYDAIKMILSNNTYAETAKRLSAIYRDRPETPAERAAYWVEHVMKFGGKYMESPAKHLSFIQLSLLDVYAFLIFCLIVVVAVIFLSCRCVFRCCGAMCKGGSKKKKD</sequence>
<keyword evidence="6" id="KW-1185">Reference proteome</keyword>
<dbReference type="RefSeq" id="XP_783874.2">
    <property type="nucleotide sequence ID" value="XM_778781.5"/>
</dbReference>
<dbReference type="SUPFAM" id="SSF53756">
    <property type="entry name" value="UDP-Glycosyltransferase/glycogen phosphorylase"/>
    <property type="match status" value="1"/>
</dbReference>
<feature type="transmembrane region" description="Helical" evidence="4">
    <location>
        <begin position="495"/>
        <end position="518"/>
    </location>
</feature>
<organism evidence="5 6">
    <name type="scientific">Strongylocentrotus purpuratus</name>
    <name type="common">Purple sea urchin</name>
    <dbReference type="NCBI Taxonomy" id="7668"/>
    <lineage>
        <taxon>Eukaryota</taxon>
        <taxon>Metazoa</taxon>
        <taxon>Echinodermata</taxon>
        <taxon>Eleutherozoa</taxon>
        <taxon>Echinozoa</taxon>
        <taxon>Echinoidea</taxon>
        <taxon>Euechinoidea</taxon>
        <taxon>Echinacea</taxon>
        <taxon>Camarodonta</taxon>
        <taxon>Echinidea</taxon>
        <taxon>Strongylocentrotidae</taxon>
        <taxon>Strongylocentrotus</taxon>
    </lineage>
</organism>
<dbReference type="PANTHER" id="PTHR48043">
    <property type="entry name" value="EG:EG0003.4 PROTEIN-RELATED"/>
    <property type="match status" value="1"/>
</dbReference>
<dbReference type="InParanoid" id="A0A7M7TGI7"/>
<proteinExistence type="inferred from homology"/>
<protein>
    <recommendedName>
        <fullName evidence="7">UDP-glucuronosyltransferase</fullName>
    </recommendedName>
</protein>
<dbReference type="FunFam" id="3.40.50.2000:FF:000050">
    <property type="entry name" value="UDP-glucuronosyltransferase"/>
    <property type="match status" value="1"/>
</dbReference>
<dbReference type="OrthoDB" id="5835829at2759"/>
<evidence type="ECO:0000313" key="6">
    <source>
        <dbReference type="Proteomes" id="UP000007110"/>
    </source>
</evidence>
<dbReference type="AlphaFoldDB" id="A0A7M7TGI7"/>
<evidence type="ECO:0000256" key="2">
    <source>
        <dbReference type="ARBA" id="ARBA00022676"/>
    </source>
</evidence>
<evidence type="ECO:0000256" key="1">
    <source>
        <dbReference type="ARBA" id="ARBA00009995"/>
    </source>
</evidence>
<evidence type="ECO:0000256" key="4">
    <source>
        <dbReference type="SAM" id="Phobius"/>
    </source>
</evidence>
<evidence type="ECO:0008006" key="7">
    <source>
        <dbReference type="Google" id="ProtNLM"/>
    </source>
</evidence>
<keyword evidence="2" id="KW-0328">Glycosyltransferase</keyword>
<dbReference type="FunFam" id="3.40.50.2000:FF:000294">
    <property type="entry name" value="Uncharacterized protein"/>
    <property type="match status" value="1"/>
</dbReference>